<dbReference type="InterPro" id="IPR014848">
    <property type="entry name" value="Rgp1"/>
</dbReference>
<dbReference type="EMBL" id="JBGBPQ010000008">
    <property type="protein sequence ID" value="KAL1520574.1"/>
    <property type="molecule type" value="Genomic_DNA"/>
</dbReference>
<feature type="region of interest" description="Disordered" evidence="1">
    <location>
        <begin position="54"/>
        <end position="78"/>
    </location>
</feature>
<organism evidence="2 3">
    <name type="scientific">Prymnesium parvum</name>
    <name type="common">Toxic golden alga</name>
    <dbReference type="NCBI Taxonomy" id="97485"/>
    <lineage>
        <taxon>Eukaryota</taxon>
        <taxon>Haptista</taxon>
        <taxon>Haptophyta</taxon>
        <taxon>Prymnesiophyceae</taxon>
        <taxon>Prymnesiales</taxon>
        <taxon>Prymnesiaceae</taxon>
        <taxon>Prymnesium</taxon>
    </lineage>
</organism>
<sequence>MGLSLDAQLERWGWEDGGLVSCRVTLASAASSPTTEWIDWLALQCCGFVHQSAGGSGGAPKPSPTPPAGSGTALHDETLSHDDSRSCILNSQPQVVTAGLALLPGQKVAYLVTARLATGLPPTFSGHAVRYEYLLILTVRAMAPPSRFSQAWSRSPDYAVRLPVRVIAAAHGTHLPAPLALAAAERAAGLASRVPPLRCEVSCEEVAASSEEDDDGEERGHEGWSDEEEGRESCGGAQGGERREEEGEGSWRGPAPTSSWPSYRVQRDGLLIAQVQLASVECCVGGVLRGTIELEQTARERGRACAVCDRLVLSLRLSELVVNARGGPGTLAGTHTIGRQEVRTRHLRRWTIEIHLPEHMPPQITTAEVSLTWALAFSFELGSLESDGSARNQTPQRLDWELPLTVYATPTPGVAPAFESPQSGSIHIPTR</sequence>
<comment type="caution">
    <text evidence="2">The sequence shown here is derived from an EMBL/GenBank/DDBJ whole genome shotgun (WGS) entry which is preliminary data.</text>
</comment>
<feature type="region of interest" description="Disordered" evidence="1">
    <location>
        <begin position="204"/>
        <end position="260"/>
    </location>
</feature>
<evidence type="ECO:0000313" key="2">
    <source>
        <dbReference type="EMBL" id="KAL1520574.1"/>
    </source>
</evidence>
<keyword evidence="3" id="KW-1185">Reference proteome</keyword>
<gene>
    <name evidence="2" type="ORF">AB1Y20_022150</name>
</gene>
<proteinExistence type="predicted"/>
<evidence type="ECO:0000256" key="1">
    <source>
        <dbReference type="SAM" id="MobiDB-lite"/>
    </source>
</evidence>
<protein>
    <submittedName>
        <fullName evidence="2">Uncharacterized protein</fullName>
    </submittedName>
</protein>
<dbReference type="Proteomes" id="UP001515480">
    <property type="component" value="Unassembled WGS sequence"/>
</dbReference>
<name>A0AB34JFC0_PRYPA</name>
<dbReference type="PANTHER" id="PTHR12507">
    <property type="entry name" value="REDUCED GROWTH PHENOTYPE 1 RGP1, YEAST -RELATED"/>
    <property type="match status" value="1"/>
</dbReference>
<dbReference type="AlphaFoldDB" id="A0AB34JFC0"/>
<accession>A0AB34JFC0</accession>
<reference evidence="2 3" key="1">
    <citation type="journal article" date="2024" name="Science">
        <title>Giant polyketide synthase enzymes in the biosynthesis of giant marine polyether toxins.</title>
        <authorList>
            <person name="Fallon T.R."/>
            <person name="Shende V.V."/>
            <person name="Wierzbicki I.H."/>
            <person name="Pendleton A.L."/>
            <person name="Watervoot N.F."/>
            <person name="Auber R.P."/>
            <person name="Gonzalez D.J."/>
            <person name="Wisecaver J.H."/>
            <person name="Moore B.S."/>
        </authorList>
    </citation>
    <scope>NUCLEOTIDE SEQUENCE [LARGE SCALE GENOMIC DNA]</scope>
    <source>
        <strain evidence="2 3">12B1</strain>
    </source>
</reference>
<evidence type="ECO:0000313" key="3">
    <source>
        <dbReference type="Proteomes" id="UP001515480"/>
    </source>
</evidence>